<feature type="region of interest" description="Disordered" evidence="1">
    <location>
        <begin position="62"/>
        <end position="93"/>
    </location>
</feature>
<dbReference type="Proteomes" id="UP000253958">
    <property type="component" value="Chromosome"/>
</dbReference>
<evidence type="ECO:0000313" key="3">
    <source>
        <dbReference type="Proteomes" id="UP000253958"/>
    </source>
</evidence>
<organism evidence="2 3">
    <name type="scientific">Micromonospora aurantiaca</name>
    <name type="common">nom. illeg.</name>
    <dbReference type="NCBI Taxonomy" id="47850"/>
    <lineage>
        <taxon>Bacteria</taxon>
        <taxon>Bacillati</taxon>
        <taxon>Actinomycetota</taxon>
        <taxon>Actinomycetes</taxon>
        <taxon>Micromonosporales</taxon>
        <taxon>Micromonosporaceae</taxon>
        <taxon>Micromonospora</taxon>
    </lineage>
</organism>
<dbReference type="AlphaFoldDB" id="A0A6N3K1G5"/>
<name>A0A6N3K1G5_9ACTN</name>
<proteinExistence type="predicted"/>
<reference evidence="2 3" key="2">
    <citation type="submission" date="2018-08" db="EMBL/GenBank/DDBJ databases">
        <title>Streptomyces kandeliansis sp. nov., an endophytic bacterium isolated from mangrove plant.</title>
        <authorList>
            <person name="Wang R."/>
        </authorList>
    </citation>
    <scope>NUCLEOTIDE SEQUENCE [LARGE SCALE GENOMIC DNA]</scope>
    <source>
        <strain evidence="3">H14(2018)</strain>
    </source>
</reference>
<evidence type="ECO:0000313" key="2">
    <source>
        <dbReference type="EMBL" id="AXH90494.1"/>
    </source>
</evidence>
<evidence type="ECO:0000256" key="1">
    <source>
        <dbReference type="SAM" id="MobiDB-lite"/>
    </source>
</evidence>
<gene>
    <name evidence="2" type="ORF">DVH21_11450</name>
</gene>
<protein>
    <submittedName>
        <fullName evidence="2">Uncharacterized protein</fullName>
    </submittedName>
</protein>
<sequence length="93" mass="10119">MWRSDGSRPGTAGLGTIRPVPGIEPAPCSAVSLLLVTDPAIRTPRDDDDRVVDLSDDFVVLPEQTSDDTDRGWGERPGGNDDWLLAERPPHWG</sequence>
<reference evidence="2 3" key="1">
    <citation type="submission" date="2018-07" db="EMBL/GenBank/DDBJ databases">
        <authorList>
            <person name="Ye Y."/>
        </authorList>
    </citation>
    <scope>NUCLEOTIDE SEQUENCE [LARGE SCALE GENOMIC DNA]</scope>
    <source>
        <strain evidence="3">H14(2018)</strain>
    </source>
</reference>
<accession>A0A6N3K1G5</accession>
<dbReference type="EMBL" id="CP031263">
    <property type="protein sequence ID" value="AXH90494.1"/>
    <property type="molecule type" value="Genomic_DNA"/>
</dbReference>
<feature type="region of interest" description="Disordered" evidence="1">
    <location>
        <begin position="1"/>
        <end position="24"/>
    </location>
</feature>